<dbReference type="HOGENOM" id="CLU_119049_0_0_6"/>
<dbReference type="Pfam" id="PF11776">
    <property type="entry name" value="RcnB"/>
    <property type="match status" value="1"/>
</dbReference>
<dbReference type="EMBL" id="CM001475">
    <property type="protein sequence ID" value="EIC28865.1"/>
    <property type="molecule type" value="Genomic_DNA"/>
</dbReference>
<evidence type="ECO:0000256" key="1">
    <source>
        <dbReference type="SAM" id="MobiDB-lite"/>
    </source>
</evidence>
<evidence type="ECO:0000313" key="4">
    <source>
        <dbReference type="Proteomes" id="UP000005090"/>
    </source>
</evidence>
<evidence type="ECO:0000313" key="3">
    <source>
        <dbReference type="EMBL" id="EIC28865.1"/>
    </source>
</evidence>
<gene>
    <name evidence="3" type="ORF">Metal_1046</name>
</gene>
<proteinExistence type="predicted"/>
<dbReference type="RefSeq" id="WP_005370268.1">
    <property type="nucleotide sequence ID" value="NZ_CM001475.1"/>
</dbReference>
<dbReference type="InterPro" id="IPR024572">
    <property type="entry name" value="RcnB"/>
</dbReference>
<sequence>MIRSGFRAKCLILAAVASLFTAGPTFADKPGWAGGPRGGQSRQAERWQGQGGYSGKEFHGGDGGRDYRRGRQADRNDGPRYKNADRPRYSGGRYFVDNHRTIVHNYYYDQYRGGRCPPGLVKKGNGCVPPGLARRWAIGRPLPRNVIFYDVPQPVVLGLGYPPPGYRFVRVASDILLIAIGTGIVMDAIYDLGGGW</sequence>
<feature type="region of interest" description="Disordered" evidence="1">
    <location>
        <begin position="30"/>
        <end position="89"/>
    </location>
</feature>
<evidence type="ECO:0008006" key="5">
    <source>
        <dbReference type="Google" id="ProtNLM"/>
    </source>
</evidence>
<feature type="signal peptide" evidence="2">
    <location>
        <begin position="1"/>
        <end position="27"/>
    </location>
</feature>
<evidence type="ECO:0000256" key="2">
    <source>
        <dbReference type="SAM" id="SignalP"/>
    </source>
</evidence>
<accession>H8GH74</accession>
<dbReference type="Gene3D" id="3.10.450.160">
    <property type="entry name" value="inner membrane protein cigr"/>
    <property type="match status" value="1"/>
</dbReference>
<dbReference type="AlphaFoldDB" id="H8GH74"/>
<name>H8GH74_METAL</name>
<dbReference type="Proteomes" id="UP000005090">
    <property type="component" value="Chromosome"/>
</dbReference>
<feature type="compositionally biased region" description="Basic and acidic residues" evidence="1">
    <location>
        <begin position="56"/>
        <end position="88"/>
    </location>
</feature>
<keyword evidence="2" id="KW-0732">Signal</keyword>
<keyword evidence="4" id="KW-1185">Reference proteome</keyword>
<organism evidence="3 4">
    <name type="scientific">Methylomicrobium album BG8</name>
    <dbReference type="NCBI Taxonomy" id="686340"/>
    <lineage>
        <taxon>Bacteria</taxon>
        <taxon>Pseudomonadati</taxon>
        <taxon>Pseudomonadota</taxon>
        <taxon>Gammaproteobacteria</taxon>
        <taxon>Methylococcales</taxon>
        <taxon>Methylococcaceae</taxon>
        <taxon>Methylomicrobium</taxon>
    </lineage>
</organism>
<dbReference type="eggNOG" id="COG5455">
    <property type="taxonomic scope" value="Bacteria"/>
</dbReference>
<protein>
    <recommendedName>
        <fullName evidence="5">Integral membrane protein</fullName>
    </recommendedName>
</protein>
<feature type="chain" id="PRO_5003612787" description="Integral membrane protein" evidence="2">
    <location>
        <begin position="28"/>
        <end position="196"/>
    </location>
</feature>
<reference evidence="3 4" key="1">
    <citation type="journal article" date="2013" name="Genome Announc.">
        <title>Genome Sequence of the Obligate Gammaproteobacterial Methanotroph Methylomicrobium album Strain BG8.</title>
        <authorList>
            <person name="Kits K.D."/>
            <person name="Kalyuzhnaya M.G."/>
            <person name="Klotz M.G."/>
            <person name="Jetten M.S."/>
            <person name="Op den Camp H.J."/>
            <person name="Vuilleumier S."/>
            <person name="Bringel F."/>
            <person name="Dispirito A.A."/>
            <person name="Murrell J.C."/>
            <person name="Bruce D."/>
            <person name="Cheng J.F."/>
            <person name="Copeland A."/>
            <person name="Goodwin L."/>
            <person name="Hauser L."/>
            <person name="Lajus A."/>
            <person name="Land M.L."/>
            <person name="Lapidus A."/>
            <person name="Lucas S."/>
            <person name="Medigue C."/>
            <person name="Pitluck S."/>
            <person name="Woyke T."/>
            <person name="Zeytun A."/>
            <person name="Stein L.Y."/>
        </authorList>
    </citation>
    <scope>NUCLEOTIDE SEQUENCE [LARGE SCALE GENOMIC DNA]</scope>
    <source>
        <strain evidence="3 4">BG8</strain>
    </source>
</reference>
<dbReference type="STRING" id="686340.Metal_1046"/>